<proteinExistence type="predicted"/>
<feature type="non-terminal residue" evidence="3">
    <location>
        <position position="343"/>
    </location>
</feature>
<feature type="compositionally biased region" description="Low complexity" evidence="1">
    <location>
        <begin position="271"/>
        <end position="287"/>
    </location>
</feature>
<organism evidence="3 4">
    <name type="scientific">Prorocentrum cordatum</name>
    <dbReference type="NCBI Taxonomy" id="2364126"/>
    <lineage>
        <taxon>Eukaryota</taxon>
        <taxon>Sar</taxon>
        <taxon>Alveolata</taxon>
        <taxon>Dinophyceae</taxon>
        <taxon>Prorocentrales</taxon>
        <taxon>Prorocentraceae</taxon>
        <taxon>Prorocentrum</taxon>
    </lineage>
</organism>
<evidence type="ECO:0000256" key="2">
    <source>
        <dbReference type="SAM" id="SignalP"/>
    </source>
</evidence>
<feature type="compositionally biased region" description="Low complexity" evidence="1">
    <location>
        <begin position="229"/>
        <end position="263"/>
    </location>
</feature>
<accession>A0ABN9WI48</accession>
<keyword evidence="4" id="KW-1185">Reference proteome</keyword>
<sequence length="343" mass="33867">MRRWHAAVAAVTALVLAGVCVEDYAVALLQTAAAAAGPPGQATPGGGPLRGSGAEGPLEAPPGGGLRALRPCFSACGGLLEDGGAPGGPLTKKCVPVGSPVVCDEDFAGSGASFAISVDRGTTVCARRVDAASGWGADLEVTCRLHQGVVVSIGMSSASQKCVAAVGPMSCAVDAGDRGIRVNADFSSSADVFHISVANVTQVCAQRAESSEGWGMNLQIVCSLGQARGSSSSAEAPGGGAAAPAATGGAGPAAAEPSTAHGGPPAPPGGAVPAAAEPGAAEEAAVNEAHRAQQNADLFRHHKRAPGGWARSGGEPLLDLGRCSQDYPAFASYLDRRFGNRSL</sequence>
<feature type="region of interest" description="Disordered" evidence="1">
    <location>
        <begin position="36"/>
        <end position="60"/>
    </location>
</feature>
<reference evidence="3" key="1">
    <citation type="submission" date="2023-10" db="EMBL/GenBank/DDBJ databases">
        <authorList>
            <person name="Chen Y."/>
            <person name="Shah S."/>
            <person name="Dougan E. K."/>
            <person name="Thang M."/>
            <person name="Chan C."/>
        </authorList>
    </citation>
    <scope>NUCLEOTIDE SEQUENCE [LARGE SCALE GENOMIC DNA]</scope>
</reference>
<evidence type="ECO:0000313" key="4">
    <source>
        <dbReference type="Proteomes" id="UP001189429"/>
    </source>
</evidence>
<keyword evidence="2" id="KW-0732">Signal</keyword>
<evidence type="ECO:0000313" key="3">
    <source>
        <dbReference type="EMBL" id="CAK0884819.1"/>
    </source>
</evidence>
<dbReference type="EMBL" id="CAUYUJ010018592">
    <property type="protein sequence ID" value="CAK0884819.1"/>
    <property type="molecule type" value="Genomic_DNA"/>
</dbReference>
<feature type="compositionally biased region" description="Gly residues" evidence="1">
    <location>
        <begin position="43"/>
        <end position="54"/>
    </location>
</feature>
<gene>
    <name evidence="3" type="ORF">PCOR1329_LOCUS66608</name>
</gene>
<protein>
    <submittedName>
        <fullName evidence="3">Uncharacterized protein</fullName>
    </submittedName>
</protein>
<evidence type="ECO:0000256" key="1">
    <source>
        <dbReference type="SAM" id="MobiDB-lite"/>
    </source>
</evidence>
<feature type="signal peptide" evidence="2">
    <location>
        <begin position="1"/>
        <end position="17"/>
    </location>
</feature>
<name>A0ABN9WI48_9DINO</name>
<feature type="region of interest" description="Disordered" evidence="1">
    <location>
        <begin position="229"/>
        <end position="290"/>
    </location>
</feature>
<dbReference type="Proteomes" id="UP001189429">
    <property type="component" value="Unassembled WGS sequence"/>
</dbReference>
<comment type="caution">
    <text evidence="3">The sequence shown here is derived from an EMBL/GenBank/DDBJ whole genome shotgun (WGS) entry which is preliminary data.</text>
</comment>
<feature type="chain" id="PRO_5045941151" evidence="2">
    <location>
        <begin position="18"/>
        <end position="343"/>
    </location>
</feature>